<organism evidence="17 18">
    <name type="scientific">Tegillarca granosa</name>
    <name type="common">Malaysian cockle</name>
    <name type="synonym">Anadara granosa</name>
    <dbReference type="NCBI Taxonomy" id="220873"/>
    <lineage>
        <taxon>Eukaryota</taxon>
        <taxon>Metazoa</taxon>
        <taxon>Spiralia</taxon>
        <taxon>Lophotrochozoa</taxon>
        <taxon>Mollusca</taxon>
        <taxon>Bivalvia</taxon>
        <taxon>Autobranchia</taxon>
        <taxon>Pteriomorphia</taxon>
        <taxon>Arcoida</taxon>
        <taxon>Arcoidea</taxon>
        <taxon>Arcidae</taxon>
        <taxon>Tegillarca</taxon>
    </lineage>
</organism>
<comment type="function">
    <text evidence="14">Catalyzes stereospecific hydroxylation of free fatty acids at the C-2 position to produce (R)-2-hydroxy fatty acids, which are building blocks of sphingolipids and glycosphingolipids common in neural tissue and epidermis. Plays an essential role in the synthesis of galactosphingolipids of the myelin sheath. Responsible for the synthesis of sphingolipids and glycosphingolipids involved in the formation of epidermal lamellar bodies critical for skin permeability barrier. Participates in the synthesis of glycosphingolipids and a fraction of type II wax diesters in sebaceous gland, specifically regulating hair follicle homeostasis. Involved in the synthesis of sphingolipids of plasma membrane rafts, controlling lipid raft mobility and trafficking of raft-associated proteins.</text>
</comment>
<keyword evidence="7 14" id="KW-0276">Fatty acid metabolism</keyword>
<feature type="transmembrane region" description="Helical" evidence="15">
    <location>
        <begin position="254"/>
        <end position="271"/>
    </location>
</feature>
<evidence type="ECO:0000256" key="14">
    <source>
        <dbReference type="PIRNR" id="PIRNR005149"/>
    </source>
</evidence>
<evidence type="ECO:0000256" key="15">
    <source>
        <dbReference type="SAM" id="Phobius"/>
    </source>
</evidence>
<feature type="domain" description="Cytochrome b5 heme-binding" evidence="16">
    <location>
        <begin position="1"/>
        <end position="80"/>
    </location>
</feature>
<proteinExistence type="inferred from homology"/>
<comment type="caution">
    <text evidence="17">The sequence shown here is derived from an EMBL/GenBank/DDBJ whole genome shotgun (WGS) entry which is preliminary data.</text>
</comment>
<evidence type="ECO:0000256" key="4">
    <source>
        <dbReference type="ARBA" id="ARBA00022692"/>
    </source>
</evidence>
<evidence type="ECO:0000256" key="8">
    <source>
        <dbReference type="ARBA" id="ARBA00022833"/>
    </source>
</evidence>
<evidence type="ECO:0000256" key="2">
    <source>
        <dbReference type="ARBA" id="ARBA00005747"/>
    </source>
</evidence>
<keyword evidence="6 14" id="KW-0256">Endoplasmic reticulum</keyword>
<dbReference type="EMBL" id="JARBDR010000917">
    <property type="protein sequence ID" value="KAJ8302448.1"/>
    <property type="molecule type" value="Genomic_DNA"/>
</dbReference>
<reference evidence="17 18" key="1">
    <citation type="submission" date="2022-12" db="EMBL/GenBank/DDBJ databases">
        <title>Chromosome-level genome of Tegillarca granosa.</title>
        <authorList>
            <person name="Kim J."/>
        </authorList>
    </citation>
    <scope>NUCLEOTIDE SEQUENCE [LARGE SCALE GENOMIC DNA]</scope>
    <source>
        <strain evidence="17">Teg-2019</strain>
        <tissue evidence="17">Adductor muscle</tissue>
    </source>
</reference>
<feature type="transmembrane region" description="Helical" evidence="15">
    <location>
        <begin position="171"/>
        <end position="188"/>
    </location>
</feature>
<dbReference type="Pfam" id="PF00173">
    <property type="entry name" value="Cyt-b5"/>
    <property type="match status" value="1"/>
</dbReference>
<protein>
    <recommendedName>
        <fullName evidence="14">Fatty acid 2-hydroxylase</fullName>
        <ecNumber evidence="14">1.-.-.-</ecNumber>
    </recommendedName>
</protein>
<comment type="subcellular location">
    <subcellularLocation>
        <location evidence="1">Endoplasmic reticulum membrane</location>
        <topology evidence="1">Multi-pass membrane protein</topology>
    </subcellularLocation>
</comment>
<keyword evidence="10 14" id="KW-0560">Oxidoreductase</keyword>
<evidence type="ECO:0000256" key="6">
    <source>
        <dbReference type="ARBA" id="ARBA00022824"/>
    </source>
</evidence>
<evidence type="ECO:0000256" key="7">
    <source>
        <dbReference type="ARBA" id="ARBA00022832"/>
    </source>
</evidence>
<dbReference type="Gene3D" id="3.10.120.10">
    <property type="entry name" value="Cytochrome b5-like heme/steroid binding domain"/>
    <property type="match status" value="1"/>
</dbReference>
<feature type="transmembrane region" description="Helical" evidence="15">
    <location>
        <begin position="132"/>
        <end position="151"/>
    </location>
</feature>
<evidence type="ECO:0000256" key="3">
    <source>
        <dbReference type="ARBA" id="ARBA00022516"/>
    </source>
</evidence>
<dbReference type="Pfam" id="PF04116">
    <property type="entry name" value="FA_hydroxylase"/>
    <property type="match status" value="1"/>
</dbReference>
<dbReference type="EC" id="1.-.-.-" evidence="14"/>
<dbReference type="PROSITE" id="PS50255">
    <property type="entry name" value="CYTOCHROME_B5_2"/>
    <property type="match status" value="1"/>
</dbReference>
<evidence type="ECO:0000256" key="13">
    <source>
        <dbReference type="ARBA" id="ARBA00023160"/>
    </source>
</evidence>
<dbReference type="PANTHER" id="PTHR12863:SF1">
    <property type="entry name" value="FATTY ACID 2-HYDROXYLASE"/>
    <property type="match status" value="1"/>
</dbReference>
<evidence type="ECO:0000259" key="16">
    <source>
        <dbReference type="PROSITE" id="PS50255"/>
    </source>
</evidence>
<keyword evidence="11 14" id="KW-0443">Lipid metabolism</keyword>
<gene>
    <name evidence="17" type="ORF">KUTeg_018844</name>
</gene>
<comment type="similarity">
    <text evidence="2 14">Belongs to the sterol desaturase family. SCS7 subfamily.</text>
</comment>
<dbReference type="InterPro" id="IPR014430">
    <property type="entry name" value="Scs7"/>
</dbReference>
<dbReference type="PANTHER" id="PTHR12863">
    <property type="entry name" value="FATTY ACID HYDROXYLASE"/>
    <property type="match status" value="1"/>
</dbReference>
<evidence type="ECO:0000256" key="12">
    <source>
        <dbReference type="ARBA" id="ARBA00023136"/>
    </source>
</evidence>
<evidence type="ECO:0000256" key="10">
    <source>
        <dbReference type="ARBA" id="ARBA00023002"/>
    </source>
</evidence>
<evidence type="ECO:0000313" key="17">
    <source>
        <dbReference type="EMBL" id="KAJ8302448.1"/>
    </source>
</evidence>
<dbReference type="Proteomes" id="UP001217089">
    <property type="component" value="Unassembled WGS sequence"/>
</dbReference>
<evidence type="ECO:0000313" key="18">
    <source>
        <dbReference type="Proteomes" id="UP001217089"/>
    </source>
</evidence>
<evidence type="ECO:0000256" key="5">
    <source>
        <dbReference type="ARBA" id="ARBA00022723"/>
    </source>
</evidence>
<dbReference type="InterPro" id="IPR006694">
    <property type="entry name" value="Fatty_acid_hydroxylase"/>
</dbReference>
<dbReference type="InterPro" id="IPR001199">
    <property type="entry name" value="Cyt_B5-like_heme/steroid-bd"/>
</dbReference>
<keyword evidence="12 14" id="KW-0472">Membrane</keyword>
<evidence type="ECO:0000256" key="9">
    <source>
        <dbReference type="ARBA" id="ARBA00022989"/>
    </source>
</evidence>
<accession>A0ABQ9EAT4</accession>
<keyword evidence="5 14" id="KW-0479">Metal-binding</keyword>
<dbReference type="PRINTS" id="PR00363">
    <property type="entry name" value="CYTOCHROMEB5"/>
</dbReference>
<name>A0ABQ9EAT4_TEGGR</name>
<sequence length="327" mass="38288">MPVFSEKDIQAKIEKGRIVLVNSEKVYDVTEFAERHPGGKEYLHQNKGEDVTALMQKQTPHQHSSAAYSILNKYCIGTYSRKHDDLVDWSKPIFWQVPHIGERYFEWVHQPVDKPIRLFHSDFCEFFSVCKWWIVPLFWTPVMFILLWLSYTKLAETPAVWPSPEYGFTITPHHMPVVFALGVLFWTFDEYAIHRWLFHLRPPHQYPFLILMHFILHGQHHKSPMDKGRLVFPTVPACLLAIVFYSLYASIFGTSIALCLFAGTIAGYMAYDLVHYYLHHGVAYGTYFKNLKKYHVKHHFKNQQLVLKAATIYLLPQLADQESSNLN</sequence>
<keyword evidence="18" id="KW-1185">Reference proteome</keyword>
<keyword evidence="8" id="KW-0862">Zinc</keyword>
<keyword evidence="13 14" id="KW-0275">Fatty acid biosynthesis</keyword>
<keyword evidence="9 15" id="KW-1133">Transmembrane helix</keyword>
<feature type="transmembrane region" description="Helical" evidence="15">
    <location>
        <begin position="230"/>
        <end position="248"/>
    </location>
</feature>
<keyword evidence="3 14" id="KW-0444">Lipid biosynthesis</keyword>
<dbReference type="SUPFAM" id="SSF55856">
    <property type="entry name" value="Cytochrome b5-like heme/steroid binding domain"/>
    <property type="match status" value="1"/>
</dbReference>
<evidence type="ECO:0000256" key="1">
    <source>
        <dbReference type="ARBA" id="ARBA00004477"/>
    </source>
</evidence>
<keyword evidence="14" id="KW-0408">Iron</keyword>
<dbReference type="InterPro" id="IPR036400">
    <property type="entry name" value="Cyt_B5-like_heme/steroid_sf"/>
</dbReference>
<evidence type="ECO:0000256" key="11">
    <source>
        <dbReference type="ARBA" id="ARBA00023098"/>
    </source>
</evidence>
<dbReference type="SMART" id="SM01117">
    <property type="entry name" value="Cyt-b5"/>
    <property type="match status" value="1"/>
</dbReference>
<comment type="cofactor">
    <cofactor evidence="14">
        <name>Zn(2+)</name>
        <dbReference type="ChEBI" id="CHEBI:29105"/>
    </cofactor>
    <text evidence="14">Binds 2 Zn(2+) ions per subunit that likely form a catalytic dimetal center.</text>
</comment>
<dbReference type="PIRSF" id="PIRSF005149">
    <property type="entry name" value="IPC-B_HD"/>
    <property type="match status" value="1"/>
</dbReference>
<keyword evidence="4 15" id="KW-0812">Transmembrane</keyword>